<dbReference type="EMBL" id="CP024199">
    <property type="protein sequence ID" value="AUG54756.1"/>
    <property type="molecule type" value="Genomic_DNA"/>
</dbReference>
<keyword evidence="2" id="KW-0808">Transferase</keyword>
<dbReference type="Gene3D" id="3.40.50.150">
    <property type="entry name" value="Vaccinia Virus protein VP39"/>
    <property type="match status" value="1"/>
</dbReference>
<gene>
    <name evidence="5" type="ORF">CSC3H3_20050</name>
</gene>
<dbReference type="SUPFAM" id="SSF53335">
    <property type="entry name" value="S-adenosyl-L-methionine-dependent methyltransferases"/>
    <property type="match status" value="1"/>
</dbReference>
<feature type="domain" description="Methyltransferase" evidence="4">
    <location>
        <begin position="39"/>
        <end position="132"/>
    </location>
</feature>
<evidence type="ECO:0000313" key="6">
    <source>
        <dbReference type="Proteomes" id="UP000233458"/>
    </source>
</evidence>
<reference evidence="5 6" key="1">
    <citation type="submission" date="2017-10" db="EMBL/GenBank/DDBJ databases">
        <title>Biodiversity and function of Thalassospira species in the particle-attached aromatic-hydrocarbon-degrading consortia from the surface seawater of the China South Sea.</title>
        <authorList>
            <person name="Dong C."/>
            <person name="Liu R."/>
            <person name="Shao Z."/>
        </authorList>
    </citation>
    <scope>NUCLEOTIDE SEQUENCE [LARGE SCALE GENOMIC DNA]</scope>
    <source>
        <strain evidence="5 6">CSC3H3</strain>
    </source>
</reference>
<evidence type="ECO:0000256" key="1">
    <source>
        <dbReference type="ARBA" id="ARBA00022603"/>
    </source>
</evidence>
<dbReference type="RefSeq" id="WP_101285976.1">
    <property type="nucleotide sequence ID" value="NZ_CP024199.1"/>
</dbReference>
<organism evidence="5 6">
    <name type="scientific">Thalassospira marina</name>
    <dbReference type="NCBI Taxonomy" id="2048283"/>
    <lineage>
        <taxon>Bacteria</taxon>
        <taxon>Pseudomonadati</taxon>
        <taxon>Pseudomonadota</taxon>
        <taxon>Alphaproteobacteria</taxon>
        <taxon>Rhodospirillales</taxon>
        <taxon>Thalassospiraceae</taxon>
        <taxon>Thalassospira</taxon>
    </lineage>
</organism>
<protein>
    <submittedName>
        <fullName evidence="5">Methyltransferase type 11</fullName>
    </submittedName>
</protein>
<keyword evidence="3" id="KW-0949">S-adenosyl-L-methionine</keyword>
<dbReference type="InterPro" id="IPR041698">
    <property type="entry name" value="Methyltransf_25"/>
</dbReference>
<evidence type="ECO:0000256" key="2">
    <source>
        <dbReference type="ARBA" id="ARBA00022679"/>
    </source>
</evidence>
<evidence type="ECO:0000313" key="5">
    <source>
        <dbReference type="EMBL" id="AUG54756.1"/>
    </source>
</evidence>
<name>A0ABM6QEJ1_9PROT</name>
<evidence type="ECO:0000259" key="4">
    <source>
        <dbReference type="Pfam" id="PF13649"/>
    </source>
</evidence>
<evidence type="ECO:0000256" key="3">
    <source>
        <dbReference type="ARBA" id="ARBA00022691"/>
    </source>
</evidence>
<proteinExistence type="predicted"/>
<dbReference type="PANTHER" id="PTHR43464">
    <property type="entry name" value="METHYLTRANSFERASE"/>
    <property type="match status" value="1"/>
</dbReference>
<dbReference type="GO" id="GO:0032259">
    <property type="term" value="P:methylation"/>
    <property type="evidence" value="ECO:0007669"/>
    <property type="project" value="UniProtKB-KW"/>
</dbReference>
<dbReference type="Pfam" id="PF13649">
    <property type="entry name" value="Methyltransf_25"/>
    <property type="match status" value="1"/>
</dbReference>
<dbReference type="InterPro" id="IPR029063">
    <property type="entry name" value="SAM-dependent_MTases_sf"/>
</dbReference>
<dbReference type="Proteomes" id="UP000233458">
    <property type="component" value="Chromosome"/>
</dbReference>
<dbReference type="CDD" id="cd02440">
    <property type="entry name" value="AdoMet_MTases"/>
    <property type="match status" value="1"/>
</dbReference>
<sequence length="248" mass="27460">MTEDAIYQNRLLVALYDVLNPAGQDTEFYLRMAQDAQSVLDIGCGTGLLTAALAQQGKDVTGIDPAAEMLSVARKRPFGDRVHWQRGTAESAHLDHTFDLIIMTGHVFQVFLDDEATRATLARAFALLKPGGRLIFESRNPLQKPWLNWTPDQTRKTVMLDDIGAVTVEHDLQWVKGDQVHFHTRHYFPGEDAPVTSQSTLRFSTRAEIEALLTGCGFAPITWLGDWQGQPATNTCAELIAIATRPAS</sequence>
<keyword evidence="6" id="KW-1185">Reference proteome</keyword>
<keyword evidence="1 5" id="KW-0489">Methyltransferase</keyword>
<dbReference type="GO" id="GO:0008168">
    <property type="term" value="F:methyltransferase activity"/>
    <property type="evidence" value="ECO:0007669"/>
    <property type="project" value="UniProtKB-KW"/>
</dbReference>
<accession>A0ABM6QEJ1</accession>
<dbReference type="PANTHER" id="PTHR43464:SF19">
    <property type="entry name" value="UBIQUINONE BIOSYNTHESIS O-METHYLTRANSFERASE, MITOCHONDRIAL"/>
    <property type="match status" value="1"/>
</dbReference>